<dbReference type="EMBL" id="JANBPK010000837">
    <property type="protein sequence ID" value="KAJ2930468.1"/>
    <property type="molecule type" value="Genomic_DNA"/>
</dbReference>
<dbReference type="AlphaFoldDB" id="A0A9W8JGN0"/>
<dbReference type="Pfam" id="PF24883">
    <property type="entry name" value="NPHP3_N"/>
    <property type="match status" value="1"/>
</dbReference>
<keyword evidence="5" id="KW-1185">Reference proteome</keyword>
<evidence type="ECO:0000259" key="3">
    <source>
        <dbReference type="Pfam" id="PF24883"/>
    </source>
</evidence>
<keyword evidence="1" id="KW-0677">Repeat</keyword>
<feature type="non-terminal residue" evidence="4">
    <location>
        <position position="178"/>
    </location>
</feature>
<sequence length="178" mass="20025">MQMQRLIYGPLKAAARRGPVGSLAGHPFLIVIDGLDECEDKDEVEDLIDGMLAFFEENPFIPLRIFIASRVEQHIRSRLDVPGVRLDDLVDHCSDDDITAFLNVLFQDARRRNPVIQAYVREHGDWPTPSEKQKLVEHIGRSFIFASAVFKFIMGSNTSKTHPTTPHGSSSPDPQNES</sequence>
<proteinExistence type="predicted"/>
<reference evidence="4" key="1">
    <citation type="submission" date="2022-06" db="EMBL/GenBank/DDBJ databases">
        <title>Genome Sequence of Candolleomyces eurysporus.</title>
        <authorList>
            <person name="Buettner E."/>
        </authorList>
    </citation>
    <scope>NUCLEOTIDE SEQUENCE</scope>
    <source>
        <strain evidence="4">VTCC 930004</strain>
    </source>
</reference>
<gene>
    <name evidence="4" type="ORF">H1R20_g6621</name>
</gene>
<comment type="caution">
    <text evidence="4">The sequence shown here is derived from an EMBL/GenBank/DDBJ whole genome shotgun (WGS) entry which is preliminary data.</text>
</comment>
<evidence type="ECO:0000313" key="5">
    <source>
        <dbReference type="Proteomes" id="UP001140091"/>
    </source>
</evidence>
<dbReference type="InterPro" id="IPR056884">
    <property type="entry name" value="NPHP3-like_N"/>
</dbReference>
<name>A0A9W8JGN0_9AGAR</name>
<feature type="region of interest" description="Disordered" evidence="2">
    <location>
        <begin position="157"/>
        <end position="178"/>
    </location>
</feature>
<organism evidence="4 5">
    <name type="scientific">Candolleomyces eurysporus</name>
    <dbReference type="NCBI Taxonomy" id="2828524"/>
    <lineage>
        <taxon>Eukaryota</taxon>
        <taxon>Fungi</taxon>
        <taxon>Dikarya</taxon>
        <taxon>Basidiomycota</taxon>
        <taxon>Agaricomycotina</taxon>
        <taxon>Agaricomycetes</taxon>
        <taxon>Agaricomycetidae</taxon>
        <taxon>Agaricales</taxon>
        <taxon>Agaricineae</taxon>
        <taxon>Psathyrellaceae</taxon>
        <taxon>Candolleomyces</taxon>
    </lineage>
</organism>
<evidence type="ECO:0000256" key="2">
    <source>
        <dbReference type="SAM" id="MobiDB-lite"/>
    </source>
</evidence>
<evidence type="ECO:0000256" key="1">
    <source>
        <dbReference type="ARBA" id="ARBA00022737"/>
    </source>
</evidence>
<evidence type="ECO:0000313" key="4">
    <source>
        <dbReference type="EMBL" id="KAJ2930468.1"/>
    </source>
</evidence>
<feature type="domain" description="Nephrocystin 3-like N-terminal" evidence="3">
    <location>
        <begin position="26"/>
        <end position="70"/>
    </location>
</feature>
<dbReference type="OrthoDB" id="4760524at2759"/>
<protein>
    <recommendedName>
        <fullName evidence="3">Nephrocystin 3-like N-terminal domain-containing protein</fullName>
    </recommendedName>
</protein>
<accession>A0A9W8JGN0</accession>
<dbReference type="Proteomes" id="UP001140091">
    <property type="component" value="Unassembled WGS sequence"/>
</dbReference>